<evidence type="ECO:0000313" key="1">
    <source>
        <dbReference type="EMBL" id="MFG6458114.1"/>
    </source>
</evidence>
<dbReference type="Proteomes" id="UP001606305">
    <property type="component" value="Unassembled WGS sequence"/>
</dbReference>
<comment type="caution">
    <text evidence="1">The sequence shown here is derived from an EMBL/GenBank/DDBJ whole genome shotgun (WGS) entry which is preliminary data.</text>
</comment>
<proteinExistence type="predicted"/>
<dbReference type="EMBL" id="JBIGIA010000010">
    <property type="protein sequence ID" value="MFG6458114.1"/>
    <property type="molecule type" value="Genomic_DNA"/>
</dbReference>
<dbReference type="InterPro" id="IPR046042">
    <property type="entry name" value="DUF6000"/>
</dbReference>
<gene>
    <name evidence="1" type="ORF">ACG00X_14840</name>
</gene>
<dbReference type="Pfam" id="PF19463">
    <property type="entry name" value="DUF6000"/>
    <property type="match status" value="1"/>
</dbReference>
<evidence type="ECO:0000313" key="2">
    <source>
        <dbReference type="Proteomes" id="UP001606305"/>
    </source>
</evidence>
<name>A0ABW7G830_9BURK</name>
<reference evidence="1 2" key="1">
    <citation type="submission" date="2024-09" db="EMBL/GenBank/DDBJ databases">
        <title>Novel species of the genus Pelomonas and Roseateles isolated from streams.</title>
        <authorList>
            <person name="Lu H."/>
        </authorList>
    </citation>
    <scope>NUCLEOTIDE SEQUENCE [LARGE SCALE GENOMIC DNA]</scope>
    <source>
        <strain evidence="1 2">BYS96W</strain>
    </source>
</reference>
<organism evidence="1 2">
    <name type="scientific">Pelomonas nitida</name>
    <dbReference type="NCBI Taxonomy" id="3299027"/>
    <lineage>
        <taxon>Bacteria</taxon>
        <taxon>Pseudomonadati</taxon>
        <taxon>Pseudomonadota</taxon>
        <taxon>Betaproteobacteria</taxon>
        <taxon>Burkholderiales</taxon>
        <taxon>Sphaerotilaceae</taxon>
        <taxon>Roseateles</taxon>
    </lineage>
</organism>
<dbReference type="RefSeq" id="WP_394488967.1">
    <property type="nucleotide sequence ID" value="NZ_JBIGIA010000010.1"/>
</dbReference>
<sequence length="205" mass="22757">MDWTFHPTLVEPFYLLVMNANVLSETEAKQAEFMESLGRAAASVTDDELLEMLRSSWRPAKVAAWLIARDKREQFVPQLEAMLLARPDHAEHLCIALAALHARSSVDALQCYVDFCAEGRFAPGDELGERLSPDWAVAAIEYIGDESAASRAGNGWTAFLAAQQQAIPRLMVERGVGTRLREASEARLMDAKNWLALTLTLLNRA</sequence>
<protein>
    <submittedName>
        <fullName evidence="1">DUF6000 family protein</fullName>
    </submittedName>
</protein>
<accession>A0ABW7G830</accession>
<keyword evidence="2" id="KW-1185">Reference proteome</keyword>